<reference evidence="1 2" key="1">
    <citation type="submission" date="2024-09" db="EMBL/GenBank/DDBJ databases">
        <authorList>
            <person name="Sun Q."/>
            <person name="Mori K."/>
        </authorList>
    </citation>
    <scope>NUCLEOTIDE SEQUENCE [LARGE SCALE GENOMIC DNA]</scope>
    <source>
        <strain evidence="1 2">JCM 9767</strain>
    </source>
</reference>
<dbReference type="Proteomes" id="UP001589753">
    <property type="component" value="Unassembled WGS sequence"/>
</dbReference>
<keyword evidence="2" id="KW-1185">Reference proteome</keyword>
<sequence>MSVYFDTGGETLRNPSNGAGRLFLQQTGVFKAELDAPRGSRTPLPPP</sequence>
<gene>
    <name evidence="1" type="ORF">ACFFUA_14160</name>
</gene>
<proteinExistence type="predicted"/>
<name>A0ABV5LBY4_9ACTN</name>
<comment type="caution">
    <text evidence="1">The sequence shown here is derived from an EMBL/GenBank/DDBJ whole genome shotgun (WGS) entry which is preliminary data.</text>
</comment>
<evidence type="ECO:0000313" key="1">
    <source>
        <dbReference type="EMBL" id="MFB9348592.1"/>
    </source>
</evidence>
<protein>
    <submittedName>
        <fullName evidence="1">DUF6086 family protein</fullName>
    </submittedName>
</protein>
<dbReference type="InterPro" id="IPR045732">
    <property type="entry name" value="DUF6086"/>
</dbReference>
<accession>A0ABV5LBY4</accession>
<dbReference type="RefSeq" id="WP_324604916.1">
    <property type="nucleotide sequence ID" value="NZ_JBHMDI010000030.1"/>
</dbReference>
<evidence type="ECO:0000313" key="2">
    <source>
        <dbReference type="Proteomes" id="UP001589753"/>
    </source>
</evidence>
<dbReference type="Pfam" id="PF19564">
    <property type="entry name" value="DUF6086"/>
    <property type="match status" value="1"/>
</dbReference>
<organism evidence="1 2">
    <name type="scientific">Streptomyces heliomycini</name>
    <dbReference type="NCBI Taxonomy" id="284032"/>
    <lineage>
        <taxon>Bacteria</taxon>
        <taxon>Bacillati</taxon>
        <taxon>Actinomycetota</taxon>
        <taxon>Actinomycetes</taxon>
        <taxon>Kitasatosporales</taxon>
        <taxon>Streptomycetaceae</taxon>
        <taxon>Streptomyces</taxon>
    </lineage>
</organism>
<dbReference type="EMBL" id="JBHMDI010000030">
    <property type="protein sequence ID" value="MFB9348592.1"/>
    <property type="molecule type" value="Genomic_DNA"/>
</dbReference>